<organism evidence="1">
    <name type="scientific">uncultured bacterium contig00093</name>
    <dbReference type="NCBI Taxonomy" id="1181564"/>
    <lineage>
        <taxon>Bacteria</taxon>
        <taxon>environmental samples</taxon>
    </lineage>
</organism>
<sequence length="349" mass="40602">MKNEIVNRNGNILIYNTEDGKTKVEAIFEGNTVWLTQDQIAELFQKSKSTINEHLQNIFDEGELDKAVVMTKFGISEFSRQRPTQHYNLDAILAVGYRVKSPRGIQFRKWASGILSEYIKKGFAMNDEVLKNAGGGTYFRELLDRIRDIRSSEKVFYRQVLDLFATSIDYDPKSEVAKIFFKEMQNKLLFTISRYTAAELIADRANAELPFMGLQAFKGNRPVKSEVTVAKNYLTEDEIKNLNLMVSAYLDIAEMKAREQIPMYMKDWVKELEEFIIYRKKPLLADDGRITHEEAIEFAESEYNKYKAKTQDKLTQVECDFLDTIRKTYELLEHKKVGTITKKRNGRRE</sequence>
<dbReference type="PANTHER" id="PTHR35810">
    <property type="entry name" value="CYTOPLASMIC PROTEIN-RELATED"/>
    <property type="match status" value="1"/>
</dbReference>
<dbReference type="Pfam" id="PF13310">
    <property type="entry name" value="Virulence_RhuM"/>
    <property type="match status" value="1"/>
</dbReference>
<protein>
    <submittedName>
        <fullName evidence="1">Putative DNA-binding protein in cluster with Type I restriction-modification system</fullName>
    </submittedName>
</protein>
<reference evidence="1" key="1">
    <citation type="submission" date="2012-03" db="EMBL/GenBank/DDBJ databases">
        <title>Functional metagenomics reveals considerable lignocellulase gene clusters in the gut microbiome of a wood-feeding higher termite.</title>
        <authorList>
            <person name="Liu N."/>
        </authorList>
    </citation>
    <scope>NUCLEOTIDE SEQUENCE</scope>
</reference>
<dbReference type="PANTHER" id="PTHR35810:SF1">
    <property type="entry name" value="CYTOPLASMIC PROTEIN"/>
    <property type="match status" value="1"/>
</dbReference>
<accession>A0A806K0L3</accession>
<keyword evidence="1" id="KW-0238">DNA-binding</keyword>
<dbReference type="PIRSF" id="PIRSF015268">
    <property type="entry name" value="Virulence_RhuM"/>
    <property type="match status" value="1"/>
</dbReference>
<dbReference type="AlphaFoldDB" id="A0A806K0L3"/>
<dbReference type="InterPro" id="IPR011204">
    <property type="entry name" value="Virulence_RhuM-like"/>
</dbReference>
<proteinExistence type="predicted"/>
<dbReference type="EMBL" id="JQ844225">
    <property type="protein sequence ID" value="AGS53222.1"/>
    <property type="molecule type" value="Genomic_DNA"/>
</dbReference>
<name>A0A806K0L3_9BACT</name>
<evidence type="ECO:0000313" key="1">
    <source>
        <dbReference type="EMBL" id="AGS53222.1"/>
    </source>
</evidence>
<dbReference type="GO" id="GO:0003677">
    <property type="term" value="F:DNA binding"/>
    <property type="evidence" value="ECO:0007669"/>
    <property type="project" value="UniProtKB-KW"/>
</dbReference>